<evidence type="ECO:0000313" key="3">
    <source>
        <dbReference type="EMBL" id="KAL3501296.1"/>
    </source>
</evidence>
<reference evidence="3 4" key="1">
    <citation type="submission" date="2024-11" db="EMBL/GenBank/DDBJ databases">
        <title>A near-complete genome assembly of Cinchona calisaya.</title>
        <authorList>
            <person name="Lian D.C."/>
            <person name="Zhao X.W."/>
            <person name="Wei L."/>
        </authorList>
    </citation>
    <scope>NUCLEOTIDE SEQUENCE [LARGE SCALE GENOMIC DNA]</scope>
    <source>
        <tissue evidence="3">Nenye</tissue>
    </source>
</reference>
<protein>
    <recommendedName>
        <fullName evidence="2">Protein ENHANCED DISEASE RESISTANCE 2 C-terminal domain-containing protein</fullName>
    </recommendedName>
</protein>
<proteinExistence type="predicted"/>
<dbReference type="EMBL" id="JBJUIK010000015">
    <property type="protein sequence ID" value="KAL3501296.1"/>
    <property type="molecule type" value="Genomic_DNA"/>
</dbReference>
<sequence>MGGCVSRPESCVGGGKLGGSKKKFRRRTKGVKRKVPSHLSDPSSFDKFDKSLPFDRSFNNPTFNKGSVEEAWYDSAAILESDCSDEDFQSVPDDVLSLNGYDAVSISSITSPRYANHRDCDVNLQCPNAIDQLQRPGESISSITSPRYANHRDCDVNLQCPNSIDQLQRPGESSNYNSARNSVSGIPKSSGHPNDGDLRVKSDGSSSVVQPVFLDEMSPFADESDGREDGLLDNCGIIPNNCLPCLASTVPSVEKRRSLSSSPPSARKKAALKLPFKWREGNSSANLFSSKALLQRPIAGTQVPFCPLEKKVSDSWSPIEPHTFKVRGANYLRDKRKDFAPNHAAYNPFGVDVFLSPKKVNHIARFVELPVINYSGGLPSILVVNAQIPLYPATIFQNETDGEGISFVMYFKLSESYAKELPSHFQESIRRLIEDDVEKVKGFPVDTVVPFRERLKILGRVGNVDDLPLSAAERKLIHAYNEKPVLSRPQHEFYLGDNYLEIDLDMHRFSYISRKGFEAFLGRLKFCILDFGLTIQGNKPEELPEQILCCVRLNEIDYVNYQQLGFGSEPLE</sequence>
<dbReference type="AlphaFoldDB" id="A0ABD2Y3I8"/>
<organism evidence="3 4">
    <name type="scientific">Cinchona calisaya</name>
    <dbReference type="NCBI Taxonomy" id="153742"/>
    <lineage>
        <taxon>Eukaryota</taxon>
        <taxon>Viridiplantae</taxon>
        <taxon>Streptophyta</taxon>
        <taxon>Embryophyta</taxon>
        <taxon>Tracheophyta</taxon>
        <taxon>Spermatophyta</taxon>
        <taxon>Magnoliopsida</taxon>
        <taxon>eudicotyledons</taxon>
        <taxon>Gunneridae</taxon>
        <taxon>Pentapetalae</taxon>
        <taxon>asterids</taxon>
        <taxon>lamiids</taxon>
        <taxon>Gentianales</taxon>
        <taxon>Rubiaceae</taxon>
        <taxon>Cinchonoideae</taxon>
        <taxon>Cinchoneae</taxon>
        <taxon>Cinchona</taxon>
    </lineage>
</organism>
<dbReference type="Pfam" id="PF07059">
    <property type="entry name" value="EDR2_C"/>
    <property type="match status" value="1"/>
</dbReference>
<feature type="compositionally biased region" description="Polar residues" evidence="1">
    <location>
        <begin position="162"/>
        <end position="184"/>
    </location>
</feature>
<name>A0ABD2Y3I8_9GENT</name>
<feature type="compositionally biased region" description="Basic residues" evidence="1">
    <location>
        <begin position="19"/>
        <end position="36"/>
    </location>
</feature>
<keyword evidence="4" id="KW-1185">Reference proteome</keyword>
<dbReference type="PANTHER" id="PTHR31558:SF3">
    <property type="entry name" value="CW14 PROTEIN"/>
    <property type="match status" value="1"/>
</dbReference>
<dbReference type="Proteomes" id="UP001630127">
    <property type="component" value="Unassembled WGS sequence"/>
</dbReference>
<gene>
    <name evidence="3" type="ORF">ACH5RR_035745</name>
</gene>
<feature type="domain" description="Protein ENHANCED DISEASE RESISTANCE 2 C-terminal" evidence="2">
    <location>
        <begin position="316"/>
        <end position="557"/>
    </location>
</feature>
<feature type="region of interest" description="Disordered" evidence="1">
    <location>
        <begin position="162"/>
        <end position="205"/>
    </location>
</feature>
<accession>A0ABD2Y3I8</accession>
<dbReference type="InterPro" id="IPR009769">
    <property type="entry name" value="EDR2_C"/>
</dbReference>
<evidence type="ECO:0000256" key="1">
    <source>
        <dbReference type="SAM" id="MobiDB-lite"/>
    </source>
</evidence>
<dbReference type="PANTHER" id="PTHR31558">
    <property type="entry name" value="CW14 PROTEIN"/>
    <property type="match status" value="1"/>
</dbReference>
<evidence type="ECO:0000313" key="4">
    <source>
        <dbReference type="Proteomes" id="UP001630127"/>
    </source>
</evidence>
<comment type="caution">
    <text evidence="3">The sequence shown here is derived from an EMBL/GenBank/DDBJ whole genome shotgun (WGS) entry which is preliminary data.</text>
</comment>
<evidence type="ECO:0000259" key="2">
    <source>
        <dbReference type="Pfam" id="PF07059"/>
    </source>
</evidence>
<feature type="region of interest" description="Disordered" evidence="1">
    <location>
        <begin position="1"/>
        <end position="46"/>
    </location>
</feature>